<name>A0A9N9ZLL5_9HYPO</name>
<comment type="caution">
    <text evidence="3">The sequence shown here is derived from an EMBL/GenBank/DDBJ whole genome shotgun (WGS) entry which is preliminary data.</text>
</comment>
<evidence type="ECO:0000313" key="3">
    <source>
        <dbReference type="EMBL" id="CAH0057798.1"/>
    </source>
</evidence>
<feature type="compositionally biased region" description="Low complexity" evidence="1">
    <location>
        <begin position="569"/>
        <end position="583"/>
    </location>
</feature>
<proteinExistence type="predicted"/>
<feature type="region of interest" description="Disordered" evidence="1">
    <location>
        <begin position="477"/>
        <end position="507"/>
    </location>
</feature>
<feature type="domain" description="C2H2-type" evidence="2">
    <location>
        <begin position="619"/>
        <end position="648"/>
    </location>
</feature>
<feature type="compositionally biased region" description="Basic and acidic residues" evidence="1">
    <location>
        <begin position="489"/>
        <end position="507"/>
    </location>
</feature>
<feature type="region of interest" description="Disordered" evidence="1">
    <location>
        <begin position="151"/>
        <end position="171"/>
    </location>
</feature>
<dbReference type="SMART" id="SM00355">
    <property type="entry name" value="ZnF_C2H2"/>
    <property type="match status" value="3"/>
</dbReference>
<gene>
    <name evidence="3" type="ORF">CSOL1703_00007589</name>
</gene>
<feature type="region of interest" description="Disordered" evidence="1">
    <location>
        <begin position="678"/>
        <end position="706"/>
    </location>
</feature>
<dbReference type="OrthoDB" id="6079484at2759"/>
<keyword evidence="4" id="KW-1185">Reference proteome</keyword>
<dbReference type="CDD" id="cd00303">
    <property type="entry name" value="retropepsin_like"/>
    <property type="match status" value="2"/>
</dbReference>
<sequence length="706" mass="79489">MELRPGIDESVIFYTKEGHDSSSPPLKPFIPDLEPGTDCEILAPNDFLEPDEENIAEPWDAGLRLRPKPAETWSLRIEEWIEESSFTSGSRKQAASWNDGLLLAHMATDHGYDAVAEGRRYQLPGIEDSTSNERIDSLAHSYQYRSPFENRVPAFDQNPKRARTDRSKSSALKTIDKTVQPRALLREISSRRRKVLPMMFETKCERISIAACPDTGSDVNIISLETARRLGFSSDIRKTEEVDFRLANNQPIKAIGQVDIACSFGAGTPWHDQSLYCIFQIFNSLSVPLIMGMQFLEMTETYSKYQDRLVEETVPRMHSLQISSVGRPRKSLICRLNAFVSLATADTGSDIDLISADYARSRGFQIDEVFHNIMLADGTVEQTCGLIRSSFTVGLVDDVRGFISKSQNISIDFFVLSNLSSDVLIGQDTIEELNIFANYSESFVPNISLTGESDVNIIRYIGKAERAGKRLWAQIRGDNQTSNPSSAADIERKWELDDQRENARREARHAEIDQMAEEHREAAKMAEATRISNYEATKTARKGPESNLRSGSPNYDTRSTIANYGQSPSSVDESSFETDSTTSASGQYVCSYSGCTAPPFQTQYLLNSHANFHSSSRPHYCPHIGCPRSEGGKGFKRKNEMIRHGIVHDSPGYHCPFCPDPAPRYPRPDNLQRHVRVHHPTHDKDDSQLREALSERFPKRPERGRR</sequence>
<reference evidence="4" key="1">
    <citation type="submission" date="2019-06" db="EMBL/GenBank/DDBJ databases">
        <authorList>
            <person name="Broberg M."/>
        </authorList>
    </citation>
    <scope>NUCLEOTIDE SEQUENCE [LARGE SCALE GENOMIC DNA]</scope>
</reference>
<dbReference type="Gene3D" id="3.30.160.60">
    <property type="entry name" value="Classic Zinc Finger"/>
    <property type="match status" value="1"/>
</dbReference>
<protein>
    <recommendedName>
        <fullName evidence="2">C2H2-type domain-containing protein</fullName>
    </recommendedName>
</protein>
<dbReference type="PANTHER" id="PTHR46179">
    <property type="entry name" value="ZINC FINGER PROTEIN"/>
    <property type="match status" value="1"/>
</dbReference>
<dbReference type="GO" id="GO:0005634">
    <property type="term" value="C:nucleus"/>
    <property type="evidence" value="ECO:0007669"/>
    <property type="project" value="TreeGrafter"/>
</dbReference>
<feature type="compositionally biased region" description="Basic and acidic residues" evidence="1">
    <location>
        <begin position="680"/>
        <end position="706"/>
    </location>
</feature>
<dbReference type="AlphaFoldDB" id="A0A9N9ZLL5"/>
<feature type="domain" description="C2H2-type" evidence="2">
    <location>
        <begin position="653"/>
        <end position="678"/>
    </location>
</feature>
<dbReference type="InterPro" id="IPR021109">
    <property type="entry name" value="Peptidase_aspartic_dom_sf"/>
</dbReference>
<accession>A0A9N9ZLL5</accession>
<feature type="domain" description="C2H2-type" evidence="2">
    <location>
        <begin position="588"/>
        <end position="613"/>
    </location>
</feature>
<feature type="region of interest" description="Disordered" evidence="1">
    <location>
        <begin position="528"/>
        <end position="583"/>
    </location>
</feature>
<evidence type="ECO:0000313" key="4">
    <source>
        <dbReference type="Proteomes" id="UP000775872"/>
    </source>
</evidence>
<dbReference type="InterPro" id="IPR051061">
    <property type="entry name" value="Zinc_finger_trans_reg"/>
</dbReference>
<dbReference type="InterPro" id="IPR013087">
    <property type="entry name" value="Znf_C2H2_type"/>
</dbReference>
<dbReference type="GO" id="GO:0006357">
    <property type="term" value="P:regulation of transcription by RNA polymerase II"/>
    <property type="evidence" value="ECO:0007669"/>
    <property type="project" value="TreeGrafter"/>
</dbReference>
<organism evidence="3 4">
    <name type="scientific">Clonostachys solani</name>
    <dbReference type="NCBI Taxonomy" id="160281"/>
    <lineage>
        <taxon>Eukaryota</taxon>
        <taxon>Fungi</taxon>
        <taxon>Dikarya</taxon>
        <taxon>Ascomycota</taxon>
        <taxon>Pezizomycotina</taxon>
        <taxon>Sordariomycetes</taxon>
        <taxon>Hypocreomycetidae</taxon>
        <taxon>Hypocreales</taxon>
        <taxon>Bionectriaceae</taxon>
        <taxon>Clonostachys</taxon>
    </lineage>
</organism>
<dbReference type="Proteomes" id="UP000775872">
    <property type="component" value="Unassembled WGS sequence"/>
</dbReference>
<feature type="compositionally biased region" description="Polar residues" evidence="1">
    <location>
        <begin position="477"/>
        <end position="486"/>
    </location>
</feature>
<dbReference type="PANTHER" id="PTHR46179:SF19">
    <property type="entry name" value="C2H2 FINGER DOMAIN TRANSCRIPTION FACTOR (EUROFUNG)-RELATED"/>
    <property type="match status" value="1"/>
</dbReference>
<evidence type="ECO:0000259" key="2">
    <source>
        <dbReference type="SMART" id="SM00355"/>
    </source>
</evidence>
<evidence type="ECO:0000256" key="1">
    <source>
        <dbReference type="SAM" id="MobiDB-lite"/>
    </source>
</evidence>
<feature type="compositionally biased region" description="Polar residues" evidence="1">
    <location>
        <begin position="547"/>
        <end position="568"/>
    </location>
</feature>
<feature type="compositionally biased region" description="Basic and acidic residues" evidence="1">
    <location>
        <begin position="158"/>
        <end position="168"/>
    </location>
</feature>
<dbReference type="EMBL" id="CABFOC020000074">
    <property type="protein sequence ID" value="CAH0057798.1"/>
    <property type="molecule type" value="Genomic_DNA"/>
</dbReference>
<dbReference type="Gene3D" id="2.40.70.10">
    <property type="entry name" value="Acid Proteases"/>
    <property type="match status" value="2"/>
</dbReference>
<reference evidence="3 4" key="2">
    <citation type="submission" date="2021-10" db="EMBL/GenBank/DDBJ databases">
        <authorList>
            <person name="Piombo E."/>
        </authorList>
    </citation>
    <scope>NUCLEOTIDE SEQUENCE [LARGE SCALE GENOMIC DNA]</scope>
</reference>